<reference evidence="1 2" key="1">
    <citation type="journal article" date="2018" name="Sci. Rep.">
        <title>Genomic signatures of local adaptation to the degree of environmental predictability in rotifers.</title>
        <authorList>
            <person name="Franch-Gras L."/>
            <person name="Hahn C."/>
            <person name="Garcia-Roger E.M."/>
            <person name="Carmona M.J."/>
            <person name="Serra M."/>
            <person name="Gomez A."/>
        </authorList>
    </citation>
    <scope>NUCLEOTIDE SEQUENCE [LARGE SCALE GENOMIC DNA]</scope>
    <source>
        <strain evidence="1">HYR1</strain>
    </source>
</reference>
<dbReference type="Proteomes" id="UP000276133">
    <property type="component" value="Unassembled WGS sequence"/>
</dbReference>
<evidence type="ECO:0000313" key="1">
    <source>
        <dbReference type="EMBL" id="RNA13324.1"/>
    </source>
</evidence>
<comment type="caution">
    <text evidence="1">The sequence shown here is derived from an EMBL/GenBank/DDBJ whole genome shotgun (WGS) entry which is preliminary data.</text>
</comment>
<keyword evidence="2" id="KW-1185">Reference proteome</keyword>
<evidence type="ECO:0000313" key="2">
    <source>
        <dbReference type="Proteomes" id="UP000276133"/>
    </source>
</evidence>
<name>A0A3M7QQG6_BRAPC</name>
<sequence length="90" mass="10855">MQCNYHLAKIFRDEANIHDLDLDDFDDDEDDEDNSDTEMAYTEIFLFKSPNKLLLNYWVSPVVLSIDYIRFYQILSNRFCYQGDNNFCYQ</sequence>
<gene>
    <name evidence="1" type="ORF">BpHYR1_032622</name>
</gene>
<dbReference type="AlphaFoldDB" id="A0A3M7QQG6"/>
<accession>A0A3M7QQG6</accession>
<dbReference type="EMBL" id="REGN01005447">
    <property type="protein sequence ID" value="RNA13324.1"/>
    <property type="molecule type" value="Genomic_DNA"/>
</dbReference>
<proteinExistence type="predicted"/>
<organism evidence="1 2">
    <name type="scientific">Brachionus plicatilis</name>
    <name type="common">Marine rotifer</name>
    <name type="synonym">Brachionus muelleri</name>
    <dbReference type="NCBI Taxonomy" id="10195"/>
    <lineage>
        <taxon>Eukaryota</taxon>
        <taxon>Metazoa</taxon>
        <taxon>Spiralia</taxon>
        <taxon>Gnathifera</taxon>
        <taxon>Rotifera</taxon>
        <taxon>Eurotatoria</taxon>
        <taxon>Monogononta</taxon>
        <taxon>Pseudotrocha</taxon>
        <taxon>Ploima</taxon>
        <taxon>Brachionidae</taxon>
        <taxon>Brachionus</taxon>
    </lineage>
</organism>
<protein>
    <submittedName>
        <fullName evidence="1">Uncharacterized protein</fullName>
    </submittedName>
</protein>